<proteinExistence type="predicted"/>
<dbReference type="Proteomes" id="UP000770629">
    <property type="component" value="Unassembled WGS sequence"/>
</dbReference>
<accession>A0ABS7IEP9</accession>
<reference evidence="1 2" key="1">
    <citation type="submission" date="2020-04" db="EMBL/GenBank/DDBJ databases">
        <title>Global-level population genomics: horizontal gene transfer, symbiosis and evolution in Rhizobia.</title>
        <authorList>
            <person name="Gai Y."/>
        </authorList>
    </citation>
    <scope>NUCLEOTIDE SEQUENCE [LARGE SCALE GENOMIC DNA]</scope>
    <source>
        <strain evidence="1 2">BLR33</strain>
    </source>
</reference>
<organism evidence="1 2">
    <name type="scientific">Rhizobium lentis</name>
    <dbReference type="NCBI Taxonomy" id="1138194"/>
    <lineage>
        <taxon>Bacteria</taxon>
        <taxon>Pseudomonadati</taxon>
        <taxon>Pseudomonadota</taxon>
        <taxon>Alphaproteobacteria</taxon>
        <taxon>Hyphomicrobiales</taxon>
        <taxon>Rhizobiaceae</taxon>
        <taxon>Rhizobium/Agrobacterium group</taxon>
        <taxon>Rhizobium</taxon>
    </lineage>
</organism>
<dbReference type="RefSeq" id="WP_221118632.1">
    <property type="nucleotide sequence ID" value="NZ_JABDXZ010000005.1"/>
</dbReference>
<evidence type="ECO:0000313" key="1">
    <source>
        <dbReference type="EMBL" id="MBX5088485.1"/>
    </source>
</evidence>
<evidence type="ECO:0000313" key="2">
    <source>
        <dbReference type="Proteomes" id="UP000770629"/>
    </source>
</evidence>
<name>A0ABS7IEP9_9HYPH</name>
<comment type="caution">
    <text evidence="1">The sequence shown here is derived from an EMBL/GenBank/DDBJ whole genome shotgun (WGS) entry which is preliminary data.</text>
</comment>
<sequence length="88" mass="9655">MYDFSEENPPGCIAAAPDFWSDTDVEDASSAARSLYGGHAKTAAAWCAICARFDGRAGDFMFWVRVFRRLDLEKIGPAQSYGTTVIKP</sequence>
<protein>
    <submittedName>
        <fullName evidence="1">Uncharacterized protein</fullName>
    </submittedName>
</protein>
<dbReference type="EMBL" id="JABDYF010000001">
    <property type="protein sequence ID" value="MBX5088485.1"/>
    <property type="molecule type" value="Genomic_DNA"/>
</dbReference>
<gene>
    <name evidence="1" type="ORF">HJB60_04750</name>
</gene>
<keyword evidence="2" id="KW-1185">Reference proteome</keyword>